<sequence length="252" mass="28603">MMGKIEGSMLRDKFKAFVIHLSLSALAGLVCAFVIYKVWFIAPLEIATKITPIFLMMVGIDIIVGPLLTFLVYKKGKKTLKFDLSIIVVIQCIALIYGVFNIYQSRPLWIAFDQDAFYLVRANEVDLESEKKAAIAYQSRIVSKPQFVSIKRPDIETQKGKELRFYDFMGMNLAVKKPELYDSMNNARQALSTQAFALQDLEKYNANTSLILSKYPQATAFVPLKANAVDMTVLINKEKGEVVKIVDLRPWR</sequence>
<evidence type="ECO:0000313" key="2">
    <source>
        <dbReference type="EMBL" id="MEK0251868.1"/>
    </source>
</evidence>
<dbReference type="EMBL" id="JBBMLE010000013">
    <property type="protein sequence ID" value="MEK0251868.1"/>
    <property type="molecule type" value="Genomic_DNA"/>
</dbReference>
<name>A0ABU8ZFD6_ACIJU</name>
<evidence type="ECO:0000256" key="1">
    <source>
        <dbReference type="SAM" id="Phobius"/>
    </source>
</evidence>
<keyword evidence="3" id="KW-1185">Reference proteome</keyword>
<keyword evidence="1" id="KW-0812">Transmembrane</keyword>
<keyword evidence="1" id="KW-0472">Membrane</keyword>
<dbReference type="Proteomes" id="UP001498501">
    <property type="component" value="Unassembled WGS sequence"/>
</dbReference>
<proteinExistence type="predicted"/>
<organism evidence="2 3">
    <name type="scientific">Acinetobacter junii</name>
    <dbReference type="NCBI Taxonomy" id="40215"/>
    <lineage>
        <taxon>Bacteria</taxon>
        <taxon>Pseudomonadati</taxon>
        <taxon>Pseudomonadota</taxon>
        <taxon>Gammaproteobacteria</taxon>
        <taxon>Moraxellales</taxon>
        <taxon>Moraxellaceae</taxon>
        <taxon>Acinetobacter</taxon>
    </lineage>
</organism>
<feature type="transmembrane region" description="Helical" evidence="1">
    <location>
        <begin position="53"/>
        <end position="72"/>
    </location>
</feature>
<dbReference type="NCBIfam" id="NF041437">
    <property type="entry name" value="TfpZ"/>
    <property type="match status" value="1"/>
</dbReference>
<comment type="caution">
    <text evidence="2">The sequence shown here is derived from an EMBL/GenBank/DDBJ whole genome shotgun (WGS) entry which is preliminary data.</text>
</comment>
<evidence type="ECO:0000313" key="3">
    <source>
        <dbReference type="Proteomes" id="UP001498501"/>
    </source>
</evidence>
<feature type="transmembrane region" description="Helical" evidence="1">
    <location>
        <begin position="84"/>
        <end position="103"/>
    </location>
</feature>
<dbReference type="InterPro" id="IPR047814">
    <property type="entry name" value="TfpX/TfpZ-like"/>
</dbReference>
<gene>
    <name evidence="2" type="primary">tfpZ</name>
    <name evidence="2" type="ORF">WM018_04915</name>
</gene>
<keyword evidence="1" id="KW-1133">Transmembrane helix</keyword>
<reference evidence="2 3" key="1">
    <citation type="submission" date="2024-03" db="EMBL/GenBank/DDBJ databases">
        <title>Cross-transmission of Acinetobacter junii carrying blaOXA-58 in a neonatal intensive care unit.</title>
        <authorList>
            <person name="Bour M."/>
            <person name="Potron A."/>
            <person name="Lecointe D."/>
        </authorList>
    </citation>
    <scope>NUCLEOTIDE SEQUENCE [LARGE SCALE GENOMIC DNA]</scope>
    <source>
        <strain evidence="2 3">21A3096 case 1</strain>
    </source>
</reference>
<accession>A0ABU8ZFD6</accession>
<dbReference type="RefSeq" id="WP_151790151.1">
    <property type="nucleotide sequence ID" value="NZ_BKOU01000013.1"/>
</dbReference>
<protein>
    <submittedName>
        <fullName evidence="2">TfpX/TfpZ family type IV pilin accessory protein</fullName>
    </submittedName>
</protein>
<feature type="transmembrane region" description="Helical" evidence="1">
    <location>
        <begin position="21"/>
        <end position="41"/>
    </location>
</feature>